<accession>A0A7Y6NRE6</accession>
<dbReference type="Pfam" id="PF02738">
    <property type="entry name" value="MoCoBD_1"/>
    <property type="match status" value="2"/>
</dbReference>
<protein>
    <submittedName>
        <fullName evidence="3">Xanthine dehydrogenase family protein molybdopterin-binding subunit</fullName>
    </submittedName>
</protein>
<evidence type="ECO:0000256" key="1">
    <source>
        <dbReference type="SAM" id="SignalP"/>
    </source>
</evidence>
<dbReference type="Proteomes" id="UP000529637">
    <property type="component" value="Unassembled WGS sequence"/>
</dbReference>
<dbReference type="InterPro" id="IPR008274">
    <property type="entry name" value="AldOxase/xan_DH_MoCoBD1"/>
</dbReference>
<keyword evidence="4" id="KW-1185">Reference proteome</keyword>
<organism evidence="3 4">
    <name type="scientific">Piscinibacter koreensis</name>
    <dbReference type="NCBI Taxonomy" id="2742824"/>
    <lineage>
        <taxon>Bacteria</taxon>
        <taxon>Pseudomonadati</taxon>
        <taxon>Pseudomonadota</taxon>
        <taxon>Betaproteobacteria</taxon>
        <taxon>Burkholderiales</taxon>
        <taxon>Sphaerotilaceae</taxon>
        <taxon>Piscinibacter</taxon>
    </lineage>
</organism>
<evidence type="ECO:0000259" key="2">
    <source>
        <dbReference type="SMART" id="SM01008"/>
    </source>
</evidence>
<evidence type="ECO:0000313" key="3">
    <source>
        <dbReference type="EMBL" id="NUZ07822.1"/>
    </source>
</evidence>
<dbReference type="InterPro" id="IPR037165">
    <property type="entry name" value="AldOxase/xan_DH_Mopterin-bd_sf"/>
</dbReference>
<dbReference type="InterPro" id="IPR052516">
    <property type="entry name" value="N-heterocyclic_Hydroxylase"/>
</dbReference>
<gene>
    <name evidence="3" type="ORF">HQN59_18825</name>
</gene>
<dbReference type="EMBL" id="JABWMJ010000009">
    <property type="protein sequence ID" value="NUZ07822.1"/>
    <property type="molecule type" value="Genomic_DNA"/>
</dbReference>
<dbReference type="InterPro" id="IPR046867">
    <property type="entry name" value="AldOxase/xan_DH_MoCoBD2"/>
</dbReference>
<sequence>MRRRGFLGAGGALVMSFSLRAAQPAAGTTTPRAEPQNLGEVPVQNAKLPGSLEQQPLLDAWIRIAADNSVTVVTGKVELGQGIKTALLQVAAEELMVDPARIRLITADTGDTPNEGYTAGSSSMSDSGTALMNAASQVRAILLGRAAERLGVAVGELTIQDGTVVGPGGKRVTYGALVQGDVLHVNAEPRSPLRDPRSRSVMGKPMRRVDIPAKVTGQPIYVQDFRPPGMVHARVMRPPSYTARLVSMDEAAVQRLPGVLKIVRNGSHVAVVAEREYQAVKAVRALARSARWEQRAELAGPADVFAQLERLPAERRLVVDRPEGAPGGRTIEATYRRPYQMHASIGPSCAVGLARDGGVTVWTHSQGVYPLRGALAEMLSLPPEQVRCIHMEGSGCYGHNAADDVAADAALVAVGFPGRPVRVQWMREDEHGWEPYGSAMVGTVRARLGDAGEVLDWRYEVRSGSHLTRPGKAGNLAPAWHLDPPFALPTPKPLPQPAGGGDRNAIPYYTFPVSQVVHHFIPAMPMRVSALRGLGAYLNVFALESFMDELAAAAKVDPVEFRLRNLSDPRAQDVIRKAAERFGWSSFQRAPGRGRGFAFARYKNYAGYCAIAVEVAVQRDTGRVHVRRAIAAADSGEAVNPDGIRNQIEGGIVQSLSWTLYEGVVTDTTRVTSLDWGGYPILRFPAVPDHVEVHLISRLGTPFLGTGEVSQGPTGAAVANAIADAVGVRLRDLPLTRERVRAAVGV</sequence>
<dbReference type="SUPFAM" id="SSF56003">
    <property type="entry name" value="Molybdenum cofactor-binding domain"/>
    <property type="match status" value="2"/>
</dbReference>
<dbReference type="InterPro" id="IPR012368">
    <property type="entry name" value="OxRdtase_Mopterin-bd_su_IorB"/>
</dbReference>
<feature type="signal peptide" evidence="1">
    <location>
        <begin position="1"/>
        <end position="21"/>
    </location>
</feature>
<name>A0A7Y6NRE6_9BURK</name>
<reference evidence="3 4" key="1">
    <citation type="submission" date="2020-06" db="EMBL/GenBank/DDBJ databases">
        <title>Schlegella sp. ID0723 isolated from air conditioner.</title>
        <authorList>
            <person name="Kim D.Y."/>
            <person name="Kim D.-U."/>
        </authorList>
    </citation>
    <scope>NUCLEOTIDE SEQUENCE [LARGE SCALE GENOMIC DNA]</scope>
    <source>
        <strain evidence="3 4">ID0723</strain>
    </source>
</reference>
<dbReference type="Gene3D" id="3.90.1170.50">
    <property type="entry name" value="Aldehyde oxidase/xanthine dehydrogenase, a/b hammerhead"/>
    <property type="match status" value="1"/>
</dbReference>
<dbReference type="SMART" id="SM01008">
    <property type="entry name" value="Ald_Xan_dh_C"/>
    <property type="match status" value="1"/>
</dbReference>
<proteinExistence type="predicted"/>
<dbReference type="Pfam" id="PF20256">
    <property type="entry name" value="MoCoBD_2"/>
    <property type="match status" value="2"/>
</dbReference>
<dbReference type="PANTHER" id="PTHR47495:SF1">
    <property type="entry name" value="BLL3820 PROTEIN"/>
    <property type="match status" value="1"/>
</dbReference>
<evidence type="ECO:0000313" key="4">
    <source>
        <dbReference type="Proteomes" id="UP000529637"/>
    </source>
</evidence>
<feature type="chain" id="PRO_5031275490" evidence="1">
    <location>
        <begin position="22"/>
        <end position="746"/>
    </location>
</feature>
<dbReference type="PANTHER" id="PTHR47495">
    <property type="entry name" value="ALDEHYDE DEHYDROGENASE"/>
    <property type="match status" value="1"/>
</dbReference>
<dbReference type="RefSeq" id="WP_176070657.1">
    <property type="nucleotide sequence ID" value="NZ_JABWMJ010000009.1"/>
</dbReference>
<dbReference type="Gene3D" id="3.30.365.10">
    <property type="entry name" value="Aldehyde oxidase/xanthine dehydrogenase, molybdopterin binding domain"/>
    <property type="match status" value="3"/>
</dbReference>
<dbReference type="InterPro" id="IPR000674">
    <property type="entry name" value="Ald_Oxase/Xan_DH_a/b"/>
</dbReference>
<dbReference type="PIRSF" id="PIRSF036389">
    <property type="entry name" value="IOR_B"/>
    <property type="match status" value="1"/>
</dbReference>
<dbReference type="GO" id="GO:0016491">
    <property type="term" value="F:oxidoreductase activity"/>
    <property type="evidence" value="ECO:0007669"/>
    <property type="project" value="InterPro"/>
</dbReference>
<keyword evidence="1" id="KW-0732">Signal</keyword>
<dbReference type="AlphaFoldDB" id="A0A7Y6NRE6"/>
<feature type="domain" description="Aldehyde oxidase/xanthine dehydrogenase a/b hammerhead" evidence="2">
    <location>
        <begin position="216"/>
        <end position="296"/>
    </location>
</feature>
<comment type="caution">
    <text evidence="3">The sequence shown here is derived from an EMBL/GenBank/DDBJ whole genome shotgun (WGS) entry which is preliminary data.</text>
</comment>